<dbReference type="EMBL" id="JANVFS010000003">
    <property type="protein sequence ID" value="KAJ4493449.1"/>
    <property type="molecule type" value="Genomic_DNA"/>
</dbReference>
<dbReference type="Proteomes" id="UP001150238">
    <property type="component" value="Unassembled WGS sequence"/>
</dbReference>
<accession>A0A9W9AZX0</accession>
<keyword evidence="6 8" id="KW-0472">Membrane</keyword>
<comment type="catalytic activity">
    <reaction evidence="7">
        <text>myo-inositol(out) + H(+)(out) = myo-inositol(in) + H(+)(in)</text>
        <dbReference type="Rhea" id="RHEA:60364"/>
        <dbReference type="ChEBI" id="CHEBI:15378"/>
        <dbReference type="ChEBI" id="CHEBI:17268"/>
    </reaction>
</comment>
<feature type="transmembrane region" description="Helical" evidence="8">
    <location>
        <begin position="235"/>
        <end position="255"/>
    </location>
</feature>
<evidence type="ECO:0000313" key="9">
    <source>
        <dbReference type="EMBL" id="KAJ4493449.1"/>
    </source>
</evidence>
<evidence type="ECO:0000313" key="10">
    <source>
        <dbReference type="Proteomes" id="UP001150238"/>
    </source>
</evidence>
<dbReference type="PANTHER" id="PTHR48022:SF23">
    <property type="entry name" value="MAJOR FACILITATOR SUPERFAMILY (MFS) PROFILE DOMAIN-CONTAINING PROTEIN"/>
    <property type="match status" value="1"/>
</dbReference>
<feature type="transmembrane region" description="Helical" evidence="8">
    <location>
        <begin position="155"/>
        <end position="173"/>
    </location>
</feature>
<name>A0A9W9AZX0_9AGAR</name>
<evidence type="ECO:0000256" key="6">
    <source>
        <dbReference type="ARBA" id="ARBA00023136"/>
    </source>
</evidence>
<dbReference type="InterPro" id="IPR003663">
    <property type="entry name" value="Sugar/inositol_transpt"/>
</dbReference>
<evidence type="ECO:0000256" key="1">
    <source>
        <dbReference type="ARBA" id="ARBA00004141"/>
    </source>
</evidence>
<evidence type="ECO:0000256" key="5">
    <source>
        <dbReference type="ARBA" id="ARBA00022989"/>
    </source>
</evidence>
<dbReference type="PRINTS" id="PR00171">
    <property type="entry name" value="SUGRTRNSPORT"/>
</dbReference>
<comment type="caution">
    <text evidence="9">The sequence shown here is derived from an EMBL/GenBank/DDBJ whole genome shotgun (WGS) entry which is preliminary data.</text>
</comment>
<keyword evidence="4 8" id="KW-0812">Transmembrane</keyword>
<feature type="transmembrane region" description="Helical" evidence="8">
    <location>
        <begin position="185"/>
        <end position="203"/>
    </location>
</feature>
<comment type="similarity">
    <text evidence="2">Belongs to the major facilitator superfamily. Sugar transporter (TC 2.A.1.1) family.</text>
</comment>
<reference evidence="9" key="2">
    <citation type="journal article" date="2023" name="Proc. Natl. Acad. Sci. U.S.A.">
        <title>A global phylogenomic analysis of the shiitake genus Lentinula.</title>
        <authorList>
            <person name="Sierra-Patev S."/>
            <person name="Min B."/>
            <person name="Naranjo-Ortiz M."/>
            <person name="Looney B."/>
            <person name="Konkel Z."/>
            <person name="Slot J.C."/>
            <person name="Sakamoto Y."/>
            <person name="Steenwyk J.L."/>
            <person name="Rokas A."/>
            <person name="Carro J."/>
            <person name="Camarero S."/>
            <person name="Ferreira P."/>
            <person name="Molpeceres G."/>
            <person name="Ruiz-Duenas F.J."/>
            <person name="Serrano A."/>
            <person name="Henrissat B."/>
            <person name="Drula E."/>
            <person name="Hughes K.W."/>
            <person name="Mata J.L."/>
            <person name="Ishikawa N.K."/>
            <person name="Vargas-Isla R."/>
            <person name="Ushijima S."/>
            <person name="Smith C.A."/>
            <person name="Donoghue J."/>
            <person name="Ahrendt S."/>
            <person name="Andreopoulos W."/>
            <person name="He G."/>
            <person name="LaButti K."/>
            <person name="Lipzen A."/>
            <person name="Ng V."/>
            <person name="Riley R."/>
            <person name="Sandor L."/>
            <person name="Barry K."/>
            <person name="Martinez A.T."/>
            <person name="Xiao Y."/>
            <person name="Gibbons J.G."/>
            <person name="Terashima K."/>
            <person name="Grigoriev I.V."/>
            <person name="Hibbett D."/>
        </authorList>
    </citation>
    <scope>NUCLEOTIDE SEQUENCE</scope>
    <source>
        <strain evidence="9">Sp2 HRB7682 ss15</strain>
    </source>
</reference>
<comment type="subcellular location">
    <subcellularLocation>
        <location evidence="1">Membrane</location>
        <topology evidence="1">Multi-pass membrane protein</topology>
    </subcellularLocation>
</comment>
<dbReference type="Gene3D" id="1.20.1250.20">
    <property type="entry name" value="MFS general substrate transporter like domains"/>
    <property type="match status" value="1"/>
</dbReference>
<evidence type="ECO:0000256" key="2">
    <source>
        <dbReference type="ARBA" id="ARBA00010992"/>
    </source>
</evidence>
<evidence type="ECO:0000256" key="8">
    <source>
        <dbReference type="SAM" id="Phobius"/>
    </source>
</evidence>
<feature type="transmembrane region" description="Helical" evidence="8">
    <location>
        <begin position="87"/>
        <end position="111"/>
    </location>
</feature>
<dbReference type="SUPFAM" id="SSF103473">
    <property type="entry name" value="MFS general substrate transporter"/>
    <property type="match status" value="1"/>
</dbReference>
<dbReference type="Pfam" id="PF00083">
    <property type="entry name" value="Sugar_tr"/>
    <property type="match status" value="1"/>
</dbReference>
<dbReference type="GO" id="GO:0016020">
    <property type="term" value="C:membrane"/>
    <property type="evidence" value="ECO:0007669"/>
    <property type="project" value="UniProtKB-SubCell"/>
</dbReference>
<dbReference type="InterPro" id="IPR050360">
    <property type="entry name" value="MFS_Sugar_Transporters"/>
</dbReference>
<proteinExistence type="inferred from homology"/>
<sequence>MSDIDRPTDDIELLHELEEIEAAIEEEREARKGLGWNEAFFGKGNLIRFVIASVIFLLQQWCGQNFVGYYAPQIFASIGYTVNKNSLLASGVYGVVKLVATSIFIFIFFGVETLSRKLHLFLIGAMMKTHALPATSSTSVVTAISPASQGMAAMLYIYVCFYSMGWGPLPWVYVSDIFPIRTRHYGLAVASASQWLWIASLLISRHQFHLTFFCRQDFVVSHQTLLIEQHLGFKFFLMFATINIGAMGTFSLLIPETKGRSLEEMDIIFGSVSAEKRSADVAKFEHALDNGPEISSTRSNDYGDTKA</sequence>
<organism evidence="9 10">
    <name type="scientific">Lentinula lateritia</name>
    <dbReference type="NCBI Taxonomy" id="40482"/>
    <lineage>
        <taxon>Eukaryota</taxon>
        <taxon>Fungi</taxon>
        <taxon>Dikarya</taxon>
        <taxon>Basidiomycota</taxon>
        <taxon>Agaricomycotina</taxon>
        <taxon>Agaricomycetes</taxon>
        <taxon>Agaricomycetidae</taxon>
        <taxon>Agaricales</taxon>
        <taxon>Marasmiineae</taxon>
        <taxon>Omphalotaceae</taxon>
        <taxon>Lentinula</taxon>
    </lineage>
</organism>
<evidence type="ECO:0000256" key="3">
    <source>
        <dbReference type="ARBA" id="ARBA00022448"/>
    </source>
</evidence>
<dbReference type="InterPro" id="IPR005828">
    <property type="entry name" value="MFS_sugar_transport-like"/>
</dbReference>
<dbReference type="InterPro" id="IPR036259">
    <property type="entry name" value="MFS_trans_sf"/>
</dbReference>
<keyword evidence="3" id="KW-0813">Transport</keyword>
<dbReference type="PANTHER" id="PTHR48022">
    <property type="entry name" value="PLASTIDIC GLUCOSE TRANSPORTER 4"/>
    <property type="match status" value="1"/>
</dbReference>
<evidence type="ECO:0000256" key="7">
    <source>
        <dbReference type="ARBA" id="ARBA00049119"/>
    </source>
</evidence>
<protein>
    <submittedName>
        <fullName evidence="9">General substrate transporter</fullName>
    </submittedName>
</protein>
<evidence type="ECO:0000256" key="4">
    <source>
        <dbReference type="ARBA" id="ARBA00022692"/>
    </source>
</evidence>
<gene>
    <name evidence="9" type="ORF">C8J55DRAFT_546086</name>
</gene>
<feature type="transmembrane region" description="Helical" evidence="8">
    <location>
        <begin position="46"/>
        <end position="67"/>
    </location>
</feature>
<dbReference type="AlphaFoldDB" id="A0A9W9AZX0"/>
<keyword evidence="5 8" id="KW-1133">Transmembrane helix</keyword>
<reference evidence="9" key="1">
    <citation type="submission" date="2022-08" db="EMBL/GenBank/DDBJ databases">
        <authorList>
            <consortium name="DOE Joint Genome Institute"/>
            <person name="Min B."/>
            <person name="Riley R."/>
            <person name="Sierra-Patev S."/>
            <person name="Naranjo-Ortiz M."/>
            <person name="Looney B."/>
            <person name="Konkel Z."/>
            <person name="Slot J.C."/>
            <person name="Sakamoto Y."/>
            <person name="Steenwyk J.L."/>
            <person name="Rokas A."/>
            <person name="Carro J."/>
            <person name="Camarero S."/>
            <person name="Ferreira P."/>
            <person name="Molpeceres G."/>
            <person name="Ruiz-Duenas F.J."/>
            <person name="Serrano A."/>
            <person name="Henrissat B."/>
            <person name="Drula E."/>
            <person name="Hughes K.W."/>
            <person name="Mata J.L."/>
            <person name="Ishikawa N.K."/>
            <person name="Vargas-Isla R."/>
            <person name="Ushijima S."/>
            <person name="Smith C.A."/>
            <person name="Ahrendt S."/>
            <person name="Andreopoulos W."/>
            <person name="He G."/>
            <person name="Labutti K."/>
            <person name="Lipzen A."/>
            <person name="Ng V."/>
            <person name="Sandor L."/>
            <person name="Barry K."/>
            <person name="Martinez A.T."/>
            <person name="Xiao Y."/>
            <person name="Gibbons J.G."/>
            <person name="Terashima K."/>
            <person name="Hibbett D.S."/>
            <person name="Grigoriev I.V."/>
        </authorList>
    </citation>
    <scope>NUCLEOTIDE SEQUENCE</scope>
    <source>
        <strain evidence="9">Sp2 HRB7682 ss15</strain>
    </source>
</reference>
<dbReference type="GO" id="GO:0005351">
    <property type="term" value="F:carbohydrate:proton symporter activity"/>
    <property type="evidence" value="ECO:0007669"/>
    <property type="project" value="TreeGrafter"/>
</dbReference>